<feature type="transmembrane region" description="Helical" evidence="1">
    <location>
        <begin position="41"/>
        <end position="62"/>
    </location>
</feature>
<dbReference type="InterPro" id="IPR017927">
    <property type="entry name" value="FAD-bd_FR_type"/>
</dbReference>
<dbReference type="Gene3D" id="3.40.50.80">
    <property type="entry name" value="Nucleotide-binding domain of ferredoxin-NADP reductase (FNR) module"/>
    <property type="match status" value="1"/>
</dbReference>
<dbReference type="Pfam" id="PF00970">
    <property type="entry name" value="FAD_binding_6"/>
    <property type="match status" value="1"/>
</dbReference>
<dbReference type="AlphaFoldDB" id="A0AAU9CWL4"/>
<keyword evidence="1" id="KW-0472">Membrane</keyword>
<dbReference type="PANTHER" id="PTHR43513">
    <property type="entry name" value="DIHYDROOROTATE DEHYDROGENASE B (NAD(+)), ELECTRON TRANSFER SUBUNIT"/>
    <property type="match status" value="1"/>
</dbReference>
<feature type="domain" description="FAD-binding FR-type" evidence="2">
    <location>
        <begin position="136"/>
        <end position="233"/>
    </location>
</feature>
<dbReference type="SUPFAM" id="SSF52343">
    <property type="entry name" value="Ferredoxin reductase-like, C-terminal NADP-linked domain"/>
    <property type="match status" value="1"/>
</dbReference>
<dbReference type="InterPro" id="IPR050353">
    <property type="entry name" value="PyrK_electron_transfer"/>
</dbReference>
<accession>A0AAU9CWL4</accession>
<feature type="transmembrane region" description="Helical" evidence="1">
    <location>
        <begin position="108"/>
        <end position="131"/>
    </location>
</feature>
<evidence type="ECO:0000313" key="3">
    <source>
        <dbReference type="EMBL" id="BDR56826.1"/>
    </source>
</evidence>
<dbReference type="CDD" id="cd00322">
    <property type="entry name" value="FNR_like"/>
    <property type="match status" value="1"/>
</dbReference>
<evidence type="ECO:0000256" key="1">
    <source>
        <dbReference type="SAM" id="Phobius"/>
    </source>
</evidence>
<dbReference type="InterPro" id="IPR017938">
    <property type="entry name" value="Riboflavin_synthase-like_b-brl"/>
</dbReference>
<dbReference type="InterPro" id="IPR008333">
    <property type="entry name" value="Cbr1-like_FAD-bd_dom"/>
</dbReference>
<keyword evidence="1" id="KW-1133">Transmembrane helix</keyword>
<protein>
    <submittedName>
        <fullName evidence="3">Ferric reductase</fullName>
    </submittedName>
</protein>
<dbReference type="GO" id="GO:0016491">
    <property type="term" value="F:oxidoreductase activity"/>
    <property type="evidence" value="ECO:0007669"/>
    <property type="project" value="InterPro"/>
</dbReference>
<evidence type="ECO:0000313" key="4">
    <source>
        <dbReference type="Proteomes" id="UP001321804"/>
    </source>
</evidence>
<keyword evidence="1" id="KW-0812">Transmembrane</keyword>
<dbReference type="PROSITE" id="PS51384">
    <property type="entry name" value="FAD_FR"/>
    <property type="match status" value="1"/>
</dbReference>
<gene>
    <name evidence="3" type="ORF">KIMC2_13880</name>
</gene>
<dbReference type="InterPro" id="IPR001433">
    <property type="entry name" value="OxRdtase_FAD/NAD-bd"/>
</dbReference>
<dbReference type="EMBL" id="AP026801">
    <property type="protein sequence ID" value="BDR56826.1"/>
    <property type="molecule type" value="Genomic_DNA"/>
</dbReference>
<dbReference type="PANTHER" id="PTHR43513:SF3">
    <property type="entry name" value="DIHYDROOROTATE DEHYDROGENASE B (NAD(+)), ELECTRON TRANSFER SUBUNIT-RELATED"/>
    <property type="match status" value="1"/>
</dbReference>
<sequence>MSMPSLYFLHGILGVGSLALAFLHRHNLITMGQLIHLTGDWAWYLSLGSMIYAVIFLSGWLVDRFRIIAKLKRFLEHVFKHQITIWLHRLNLIAIILIWLHVHLIGRINAHFVFMTLFDLYTFGILGWYLWNLLFPKQTKAIVTKKAWLNETTFQLNLKLEKPFKNYQAGDFYFLKSKTVKEARPFSVTEPSNDKGKVLFTIRVLGDDTKKLSQLNLQDQVELEGPFGHFAPTIKRHPNIKMVFIGMGTGISPLLSLAQKFNYTHPIKILWCVHQKSDLYYDEELTKMTNNNLIYHHQIGHFNLEQLNKLISHSEFDQALFVIVGPSTGVLSTRKILSKKGVARDHILDERITM</sequence>
<dbReference type="Pfam" id="PF00175">
    <property type="entry name" value="NAD_binding_1"/>
    <property type="match status" value="1"/>
</dbReference>
<keyword evidence="4" id="KW-1185">Reference proteome</keyword>
<reference evidence="3 4" key="1">
    <citation type="journal article" date="2023" name="Microbiol. Spectr.">
        <title>Symbiosis of Carpenter Bees with Uncharacterized Lactic Acid Bacteria Showing NAD Auxotrophy.</title>
        <authorList>
            <person name="Kawasaki S."/>
            <person name="Ozawa K."/>
            <person name="Mori T."/>
            <person name="Yamamoto A."/>
            <person name="Ito M."/>
            <person name="Ohkuma M."/>
            <person name="Sakamoto M."/>
            <person name="Matsutani M."/>
        </authorList>
    </citation>
    <scope>NUCLEOTIDE SEQUENCE [LARGE SCALE GENOMIC DNA]</scope>
    <source>
        <strain evidence="3 4">KimC2</strain>
    </source>
</reference>
<name>A0AAU9CWL4_9LACO</name>
<evidence type="ECO:0000259" key="2">
    <source>
        <dbReference type="PROSITE" id="PS51384"/>
    </source>
</evidence>
<dbReference type="Gene3D" id="2.40.30.10">
    <property type="entry name" value="Translation factors"/>
    <property type="match status" value="1"/>
</dbReference>
<dbReference type="KEGG" id="xak:KIMC2_13880"/>
<dbReference type="SUPFAM" id="SSF63380">
    <property type="entry name" value="Riboflavin synthase domain-like"/>
    <property type="match status" value="1"/>
</dbReference>
<proteinExistence type="predicted"/>
<dbReference type="Proteomes" id="UP001321804">
    <property type="component" value="Chromosome"/>
</dbReference>
<dbReference type="InterPro" id="IPR039261">
    <property type="entry name" value="FNR_nucleotide-bd"/>
</dbReference>
<feature type="transmembrane region" description="Helical" evidence="1">
    <location>
        <begin position="83"/>
        <end position="102"/>
    </location>
</feature>
<organism evidence="3 4">
    <name type="scientific">Xylocopilactobacillus apis</name>
    <dbReference type="NCBI Taxonomy" id="2932183"/>
    <lineage>
        <taxon>Bacteria</taxon>
        <taxon>Bacillati</taxon>
        <taxon>Bacillota</taxon>
        <taxon>Bacilli</taxon>
        <taxon>Lactobacillales</taxon>
        <taxon>Lactobacillaceae</taxon>
        <taxon>Xylocopilactobacillus</taxon>
    </lineage>
</organism>